<keyword evidence="3" id="KW-1185">Reference proteome</keyword>
<dbReference type="eggNOG" id="ENOG502QPIX">
    <property type="taxonomic scope" value="Eukaryota"/>
</dbReference>
<reference evidence="3" key="1">
    <citation type="journal article" date="2014" name="Nat. Genet.">
        <title>A reference genome for common bean and genome-wide analysis of dual domestications.</title>
        <authorList>
            <person name="Schmutz J."/>
            <person name="McClean P.E."/>
            <person name="Mamidi S."/>
            <person name="Wu G.A."/>
            <person name="Cannon S.B."/>
            <person name="Grimwood J."/>
            <person name="Jenkins J."/>
            <person name="Shu S."/>
            <person name="Song Q."/>
            <person name="Chavarro C."/>
            <person name="Torres-Torres M."/>
            <person name="Geffroy V."/>
            <person name="Moghaddam S.M."/>
            <person name="Gao D."/>
            <person name="Abernathy B."/>
            <person name="Barry K."/>
            <person name="Blair M."/>
            <person name="Brick M.A."/>
            <person name="Chovatia M."/>
            <person name="Gepts P."/>
            <person name="Goodstein D.M."/>
            <person name="Gonzales M."/>
            <person name="Hellsten U."/>
            <person name="Hyten D.L."/>
            <person name="Jia G."/>
            <person name="Kelly J.D."/>
            <person name="Kudrna D."/>
            <person name="Lee R."/>
            <person name="Richard M.M."/>
            <person name="Miklas P.N."/>
            <person name="Osorno J.M."/>
            <person name="Rodrigues J."/>
            <person name="Thareau V."/>
            <person name="Urrea C.A."/>
            <person name="Wang M."/>
            <person name="Yu Y."/>
            <person name="Zhang M."/>
            <person name="Wing R.A."/>
            <person name="Cregan P.B."/>
            <person name="Rokhsar D.S."/>
            <person name="Jackson S.A."/>
        </authorList>
    </citation>
    <scope>NUCLEOTIDE SEQUENCE [LARGE SCALE GENOMIC DNA]</scope>
    <source>
        <strain evidence="3">cv. G19833</strain>
    </source>
</reference>
<dbReference type="EMBL" id="CM002291">
    <property type="protein sequence ID" value="ESW25003.1"/>
    <property type="molecule type" value="Genomic_DNA"/>
</dbReference>
<name>V7C6K5_PHAVU</name>
<evidence type="ECO:0000313" key="3">
    <source>
        <dbReference type="Proteomes" id="UP000000226"/>
    </source>
</evidence>
<protein>
    <recommendedName>
        <fullName evidence="1">Histone-lysine N-methyltransferase NSD-like PHD zinc finger domain-containing protein</fullName>
    </recommendedName>
</protein>
<dbReference type="Pfam" id="PF22908">
    <property type="entry name" value="PHD_NSD"/>
    <property type="match status" value="1"/>
</dbReference>
<proteinExistence type="predicted"/>
<dbReference type="Proteomes" id="UP000000226">
    <property type="component" value="Chromosome 4"/>
</dbReference>
<dbReference type="Gramene" id="ESW25003">
    <property type="protein sequence ID" value="ESW25003"/>
    <property type="gene ID" value="PHAVU_004G178900g"/>
</dbReference>
<dbReference type="OrthoDB" id="21264at2759"/>
<dbReference type="InterPro" id="IPR055198">
    <property type="entry name" value="NSD_PHD"/>
</dbReference>
<dbReference type="InterPro" id="IPR013083">
    <property type="entry name" value="Znf_RING/FYVE/PHD"/>
</dbReference>
<organism evidence="2 3">
    <name type="scientific">Phaseolus vulgaris</name>
    <name type="common">Kidney bean</name>
    <name type="synonym">French bean</name>
    <dbReference type="NCBI Taxonomy" id="3885"/>
    <lineage>
        <taxon>Eukaryota</taxon>
        <taxon>Viridiplantae</taxon>
        <taxon>Streptophyta</taxon>
        <taxon>Embryophyta</taxon>
        <taxon>Tracheophyta</taxon>
        <taxon>Spermatophyta</taxon>
        <taxon>Magnoliopsida</taxon>
        <taxon>eudicotyledons</taxon>
        <taxon>Gunneridae</taxon>
        <taxon>Pentapetalae</taxon>
        <taxon>rosids</taxon>
        <taxon>fabids</taxon>
        <taxon>Fabales</taxon>
        <taxon>Fabaceae</taxon>
        <taxon>Papilionoideae</taxon>
        <taxon>50 kb inversion clade</taxon>
        <taxon>NPAAA clade</taxon>
        <taxon>indigoferoid/millettioid clade</taxon>
        <taxon>Phaseoleae</taxon>
        <taxon>Phaseolus</taxon>
    </lineage>
</organism>
<sequence length="124" mass="14004">MRSFHATKEAGRENSCSSLGFTQKEVDKFVDCGHDKIMQEIQNFYCKNCEHQCFACGKLGSSDKVIGAEVFKCASGTCERFYHPHCVKKLLPDVVKHDTKELERNIADGNPFNLGLHKISEKFS</sequence>
<accession>V7C6K5</accession>
<dbReference type="AlphaFoldDB" id="V7C6K5"/>
<dbReference type="PANTHER" id="PTHR46235">
    <property type="entry name" value="PHD FINGER-CONTAINING PROTEIN DDB_G0268158"/>
    <property type="match status" value="1"/>
</dbReference>
<gene>
    <name evidence="2" type="ORF">PHAVU_004G178900g</name>
</gene>
<feature type="domain" description="Histone-lysine N-methyltransferase NSD-like PHD zinc finger" evidence="1">
    <location>
        <begin position="50"/>
        <end position="98"/>
    </location>
</feature>
<dbReference type="PANTHER" id="PTHR46235:SF3">
    <property type="entry name" value="PHD FINGER-CONTAINING PROTEIN DDB_G0268158"/>
    <property type="match status" value="1"/>
</dbReference>
<evidence type="ECO:0000259" key="1">
    <source>
        <dbReference type="Pfam" id="PF22908"/>
    </source>
</evidence>
<evidence type="ECO:0000313" key="2">
    <source>
        <dbReference type="EMBL" id="ESW25003.1"/>
    </source>
</evidence>
<dbReference type="STRING" id="3885.V7C6K5"/>
<dbReference type="Gene3D" id="3.30.40.10">
    <property type="entry name" value="Zinc/RING finger domain, C3HC4 (zinc finger)"/>
    <property type="match status" value="1"/>
</dbReference>